<sequence>MKIPPRWHLVSYYRIKRGQQVLCGQRTLDDDYWYLCPGGPEGYALALAREFFLKERAVRGDRWVVTVYVLASERGTPECRLCSVSVTVPAWEELARKPISGRLRPWPA</sequence>
<name>A0A1M5NAV2_STRHI</name>
<evidence type="ECO:0000313" key="1">
    <source>
        <dbReference type="EMBL" id="SHG86684.1"/>
    </source>
</evidence>
<dbReference type="EMBL" id="FQVN01000015">
    <property type="protein sequence ID" value="SHG86684.1"/>
    <property type="molecule type" value="Genomic_DNA"/>
</dbReference>
<protein>
    <submittedName>
        <fullName evidence="1">Uncharacterized protein</fullName>
    </submittedName>
</protein>
<accession>A0A1M5NAV2</accession>
<keyword evidence="2" id="KW-1185">Reference proteome</keyword>
<proteinExistence type="predicted"/>
<dbReference type="OrthoDB" id="3624993at2"/>
<dbReference type="RefSeq" id="WP_143174475.1">
    <property type="nucleotide sequence ID" value="NZ_FQVN01000015.1"/>
</dbReference>
<organism evidence="1 2">
    <name type="scientific">Streptoalloteichus hindustanus</name>
    <dbReference type="NCBI Taxonomy" id="2017"/>
    <lineage>
        <taxon>Bacteria</taxon>
        <taxon>Bacillati</taxon>
        <taxon>Actinomycetota</taxon>
        <taxon>Actinomycetes</taxon>
        <taxon>Pseudonocardiales</taxon>
        <taxon>Pseudonocardiaceae</taxon>
        <taxon>Streptoalloteichus</taxon>
    </lineage>
</organism>
<evidence type="ECO:0000313" key="2">
    <source>
        <dbReference type="Proteomes" id="UP000184501"/>
    </source>
</evidence>
<dbReference type="STRING" id="2017.SAMN05444320_11563"/>
<dbReference type="Proteomes" id="UP000184501">
    <property type="component" value="Unassembled WGS sequence"/>
</dbReference>
<dbReference type="AlphaFoldDB" id="A0A1M5NAV2"/>
<reference evidence="1 2" key="1">
    <citation type="submission" date="2016-11" db="EMBL/GenBank/DDBJ databases">
        <authorList>
            <person name="Jaros S."/>
            <person name="Januszkiewicz K."/>
            <person name="Wedrychowicz H."/>
        </authorList>
    </citation>
    <scope>NUCLEOTIDE SEQUENCE [LARGE SCALE GENOMIC DNA]</scope>
    <source>
        <strain evidence="1 2">DSM 44523</strain>
    </source>
</reference>
<gene>
    <name evidence="1" type="ORF">SAMN05444320_11563</name>
</gene>